<dbReference type="Proteomes" id="UP000784294">
    <property type="component" value="Unassembled WGS sequence"/>
</dbReference>
<dbReference type="PANTHER" id="PTHR43655:SF2">
    <property type="entry name" value="AFG3 LIKE MATRIX AAA PEPTIDASE SUBUNIT 2, ISOFORM A"/>
    <property type="match status" value="1"/>
</dbReference>
<proteinExistence type="predicted"/>
<dbReference type="OrthoDB" id="1413014at2759"/>
<evidence type="ECO:0000256" key="6">
    <source>
        <dbReference type="ARBA" id="ARBA00023049"/>
    </source>
</evidence>
<dbReference type="Gene3D" id="1.20.58.760">
    <property type="entry name" value="Peptidase M41"/>
    <property type="match status" value="1"/>
</dbReference>
<comment type="caution">
    <text evidence="8">The sequence shown here is derived from an EMBL/GenBank/DDBJ whole genome shotgun (WGS) entry which is preliminary data.</text>
</comment>
<accession>A0A3S5FDR3</accession>
<dbReference type="GO" id="GO:0004222">
    <property type="term" value="F:metalloendopeptidase activity"/>
    <property type="evidence" value="ECO:0007669"/>
    <property type="project" value="InterPro"/>
</dbReference>
<dbReference type="GO" id="GO:0004176">
    <property type="term" value="F:ATP-dependent peptidase activity"/>
    <property type="evidence" value="ECO:0007669"/>
    <property type="project" value="InterPro"/>
</dbReference>
<evidence type="ECO:0000313" key="9">
    <source>
        <dbReference type="Proteomes" id="UP000784294"/>
    </source>
</evidence>
<protein>
    <recommendedName>
        <fullName evidence="7">Peptidase M41 domain-containing protein</fullName>
    </recommendedName>
</protein>
<dbReference type="PANTHER" id="PTHR43655">
    <property type="entry name" value="ATP-DEPENDENT PROTEASE"/>
    <property type="match status" value="1"/>
</dbReference>
<evidence type="ECO:0000256" key="5">
    <source>
        <dbReference type="ARBA" id="ARBA00022840"/>
    </source>
</evidence>
<dbReference type="GO" id="GO:0046872">
    <property type="term" value="F:metal ion binding"/>
    <property type="evidence" value="ECO:0007669"/>
    <property type="project" value="UniProtKB-KW"/>
</dbReference>
<keyword evidence="4" id="KW-0862">Zinc</keyword>
<evidence type="ECO:0000256" key="2">
    <source>
        <dbReference type="ARBA" id="ARBA00022723"/>
    </source>
</evidence>
<organism evidence="8 9">
    <name type="scientific">Protopolystoma xenopodis</name>
    <dbReference type="NCBI Taxonomy" id="117903"/>
    <lineage>
        <taxon>Eukaryota</taxon>
        <taxon>Metazoa</taxon>
        <taxon>Spiralia</taxon>
        <taxon>Lophotrochozoa</taxon>
        <taxon>Platyhelminthes</taxon>
        <taxon>Monogenea</taxon>
        <taxon>Polyopisthocotylea</taxon>
        <taxon>Polystomatidea</taxon>
        <taxon>Polystomatidae</taxon>
        <taxon>Protopolystoma</taxon>
    </lineage>
</organism>
<dbReference type="GO" id="GO:0005524">
    <property type="term" value="F:ATP binding"/>
    <property type="evidence" value="ECO:0007669"/>
    <property type="project" value="UniProtKB-KW"/>
</dbReference>
<dbReference type="InterPro" id="IPR000642">
    <property type="entry name" value="Peptidase_M41"/>
</dbReference>
<keyword evidence="6" id="KW-0378">Hydrolase</keyword>
<dbReference type="EMBL" id="CAAALY010046673">
    <property type="protein sequence ID" value="VEL20490.1"/>
    <property type="molecule type" value="Genomic_DNA"/>
</dbReference>
<evidence type="ECO:0000256" key="4">
    <source>
        <dbReference type="ARBA" id="ARBA00022833"/>
    </source>
</evidence>
<gene>
    <name evidence="8" type="ORF">PXEA_LOCUS13930</name>
</gene>
<dbReference type="AlphaFoldDB" id="A0A3S5FDR3"/>
<keyword evidence="6" id="KW-0645">Protease</keyword>
<evidence type="ECO:0000313" key="8">
    <source>
        <dbReference type="EMBL" id="VEL20490.1"/>
    </source>
</evidence>
<feature type="non-terminal residue" evidence="8">
    <location>
        <position position="1"/>
    </location>
</feature>
<keyword evidence="6" id="KW-0482">Metalloprotease</keyword>
<keyword evidence="9" id="KW-1185">Reference proteome</keyword>
<comment type="cofactor">
    <cofactor evidence="1">
        <name>Zn(2+)</name>
        <dbReference type="ChEBI" id="CHEBI:29105"/>
    </cofactor>
</comment>
<reference evidence="8" key="1">
    <citation type="submission" date="2018-11" db="EMBL/GenBank/DDBJ databases">
        <authorList>
            <consortium name="Pathogen Informatics"/>
        </authorList>
    </citation>
    <scope>NUCLEOTIDE SEQUENCE</scope>
</reference>
<keyword evidence="2" id="KW-0479">Metal-binding</keyword>
<dbReference type="InterPro" id="IPR050928">
    <property type="entry name" value="ATP-dep_Zn_Metalloprotease"/>
</dbReference>
<keyword evidence="5" id="KW-0067">ATP-binding</keyword>
<dbReference type="SUPFAM" id="SSF140990">
    <property type="entry name" value="FtsH protease domain-like"/>
    <property type="match status" value="1"/>
</dbReference>
<evidence type="ECO:0000256" key="3">
    <source>
        <dbReference type="ARBA" id="ARBA00022741"/>
    </source>
</evidence>
<dbReference type="GO" id="GO:0006508">
    <property type="term" value="P:proteolysis"/>
    <property type="evidence" value="ECO:0007669"/>
    <property type="project" value="InterPro"/>
</dbReference>
<evidence type="ECO:0000259" key="7">
    <source>
        <dbReference type="Pfam" id="PF01434"/>
    </source>
</evidence>
<evidence type="ECO:0000256" key="1">
    <source>
        <dbReference type="ARBA" id="ARBA00001947"/>
    </source>
</evidence>
<name>A0A3S5FDR3_9PLAT</name>
<dbReference type="Pfam" id="PF01434">
    <property type="entry name" value="Peptidase_M41"/>
    <property type="match status" value="1"/>
</dbReference>
<sequence>TDDDGITRADFDKALERVLVGPSRRSNPLGPLEKRMAAVQESGRALVAWLTPGAHIQPTKVSIIPRVSEATTSLGYTQLVPEDRRLFTIDELADRMTVLLGGRAAEQVVFNTVSDALFNAYASVP</sequence>
<keyword evidence="3" id="KW-0547">Nucleotide-binding</keyword>
<dbReference type="InterPro" id="IPR037219">
    <property type="entry name" value="Peptidase_M41-like"/>
</dbReference>
<feature type="domain" description="Peptidase M41" evidence="7">
    <location>
        <begin position="33"/>
        <end position="114"/>
    </location>
</feature>